<protein>
    <submittedName>
        <fullName evidence="2">Uncharacterized protein</fullName>
    </submittedName>
</protein>
<dbReference type="AlphaFoldDB" id="A0A392V8J3"/>
<evidence type="ECO:0000256" key="1">
    <source>
        <dbReference type="SAM" id="MobiDB-lite"/>
    </source>
</evidence>
<evidence type="ECO:0000313" key="3">
    <source>
        <dbReference type="Proteomes" id="UP000265520"/>
    </source>
</evidence>
<dbReference type="EMBL" id="LXQA011051031">
    <property type="protein sequence ID" value="MCI82760.1"/>
    <property type="molecule type" value="Genomic_DNA"/>
</dbReference>
<dbReference type="Proteomes" id="UP000265520">
    <property type="component" value="Unassembled WGS sequence"/>
</dbReference>
<sequence>ERDGRIRRTGARHEEFLQRQAKPVPAVHEEEQQALLADEEPVGQQS</sequence>
<feature type="region of interest" description="Disordered" evidence="1">
    <location>
        <begin position="1"/>
        <end position="46"/>
    </location>
</feature>
<keyword evidence="3" id="KW-1185">Reference proteome</keyword>
<feature type="non-terminal residue" evidence="2">
    <location>
        <position position="1"/>
    </location>
</feature>
<comment type="caution">
    <text evidence="2">The sequence shown here is derived from an EMBL/GenBank/DDBJ whole genome shotgun (WGS) entry which is preliminary data.</text>
</comment>
<organism evidence="2 3">
    <name type="scientific">Trifolium medium</name>
    <dbReference type="NCBI Taxonomy" id="97028"/>
    <lineage>
        <taxon>Eukaryota</taxon>
        <taxon>Viridiplantae</taxon>
        <taxon>Streptophyta</taxon>
        <taxon>Embryophyta</taxon>
        <taxon>Tracheophyta</taxon>
        <taxon>Spermatophyta</taxon>
        <taxon>Magnoliopsida</taxon>
        <taxon>eudicotyledons</taxon>
        <taxon>Gunneridae</taxon>
        <taxon>Pentapetalae</taxon>
        <taxon>rosids</taxon>
        <taxon>fabids</taxon>
        <taxon>Fabales</taxon>
        <taxon>Fabaceae</taxon>
        <taxon>Papilionoideae</taxon>
        <taxon>50 kb inversion clade</taxon>
        <taxon>NPAAA clade</taxon>
        <taxon>Hologalegina</taxon>
        <taxon>IRL clade</taxon>
        <taxon>Trifolieae</taxon>
        <taxon>Trifolium</taxon>
    </lineage>
</organism>
<feature type="compositionally biased region" description="Acidic residues" evidence="1">
    <location>
        <begin position="37"/>
        <end position="46"/>
    </location>
</feature>
<evidence type="ECO:0000313" key="2">
    <source>
        <dbReference type="EMBL" id="MCI82760.1"/>
    </source>
</evidence>
<reference evidence="2 3" key="1">
    <citation type="journal article" date="2018" name="Front. Plant Sci.">
        <title>Red Clover (Trifolium pratense) and Zigzag Clover (T. medium) - A Picture of Genomic Similarities and Differences.</title>
        <authorList>
            <person name="Dluhosova J."/>
            <person name="Istvanek J."/>
            <person name="Nedelnik J."/>
            <person name="Repkova J."/>
        </authorList>
    </citation>
    <scope>NUCLEOTIDE SEQUENCE [LARGE SCALE GENOMIC DNA]</scope>
    <source>
        <strain evidence="3">cv. 10/8</strain>
        <tissue evidence="2">Leaf</tissue>
    </source>
</reference>
<proteinExistence type="predicted"/>
<accession>A0A392V8J3</accession>
<feature type="compositionally biased region" description="Basic and acidic residues" evidence="1">
    <location>
        <begin position="1"/>
        <end position="17"/>
    </location>
</feature>
<name>A0A392V8J3_9FABA</name>